<gene>
    <name evidence="2" type="ORF">F8388_001674</name>
</gene>
<proteinExistence type="predicted"/>
<comment type="caution">
    <text evidence="2">The sequence shown here is derived from an EMBL/GenBank/DDBJ whole genome shotgun (WGS) entry which is preliminary data.</text>
</comment>
<dbReference type="Proteomes" id="UP000525078">
    <property type="component" value="Unassembled WGS sequence"/>
</dbReference>
<protein>
    <recommendedName>
        <fullName evidence="1">Reverse transcriptase zinc-binding domain-containing protein</fullName>
    </recommendedName>
</protein>
<dbReference type="AlphaFoldDB" id="A0A7J6HJ48"/>
<evidence type="ECO:0000259" key="1">
    <source>
        <dbReference type="Pfam" id="PF13966"/>
    </source>
</evidence>
<evidence type="ECO:0000313" key="2">
    <source>
        <dbReference type="EMBL" id="KAF4395287.1"/>
    </source>
</evidence>
<dbReference type="InterPro" id="IPR026960">
    <property type="entry name" value="RVT-Znf"/>
</dbReference>
<feature type="domain" description="Reverse transcriptase zinc-binding" evidence="1">
    <location>
        <begin position="70"/>
        <end position="153"/>
    </location>
</feature>
<dbReference type="Pfam" id="PF13966">
    <property type="entry name" value="zf-RVT"/>
    <property type="match status" value="1"/>
</dbReference>
<accession>A0A7J6HJ48</accession>
<dbReference type="EMBL" id="JAATIP010000007">
    <property type="protein sequence ID" value="KAF4395287.1"/>
    <property type="molecule type" value="Genomic_DNA"/>
</dbReference>
<name>A0A7J6HJ48_CANSA</name>
<evidence type="ECO:0000313" key="3">
    <source>
        <dbReference type="Proteomes" id="UP000525078"/>
    </source>
</evidence>
<organism evidence="2 3">
    <name type="scientific">Cannabis sativa</name>
    <name type="common">Hemp</name>
    <name type="synonym">Marijuana</name>
    <dbReference type="NCBI Taxonomy" id="3483"/>
    <lineage>
        <taxon>Eukaryota</taxon>
        <taxon>Viridiplantae</taxon>
        <taxon>Streptophyta</taxon>
        <taxon>Embryophyta</taxon>
        <taxon>Tracheophyta</taxon>
        <taxon>Spermatophyta</taxon>
        <taxon>Magnoliopsida</taxon>
        <taxon>eudicotyledons</taxon>
        <taxon>Gunneridae</taxon>
        <taxon>Pentapetalae</taxon>
        <taxon>rosids</taxon>
        <taxon>fabids</taxon>
        <taxon>Rosales</taxon>
        <taxon>Cannabaceae</taxon>
        <taxon>Cannabis</taxon>
    </lineage>
</organism>
<reference evidence="2 3" key="1">
    <citation type="journal article" date="2020" name="bioRxiv">
        <title>Sequence and annotation of 42 cannabis genomes reveals extensive copy number variation in cannabinoid synthesis and pathogen resistance genes.</title>
        <authorList>
            <person name="Mckernan K.J."/>
            <person name="Helbert Y."/>
            <person name="Kane L.T."/>
            <person name="Ebling H."/>
            <person name="Zhang L."/>
            <person name="Liu B."/>
            <person name="Eaton Z."/>
            <person name="Mclaughlin S."/>
            <person name="Kingan S."/>
            <person name="Baybayan P."/>
            <person name="Concepcion G."/>
            <person name="Jordan M."/>
            <person name="Riva A."/>
            <person name="Barbazuk W."/>
            <person name="Harkins T."/>
        </authorList>
    </citation>
    <scope>NUCLEOTIDE SEQUENCE [LARGE SCALE GENOMIC DNA]</scope>
    <source>
        <strain evidence="3">cv. Jamaican Lion 4</strain>
        <tissue evidence="2">Leaf</tissue>
    </source>
</reference>
<sequence length="192" mass="22251">MDGRTYLKLERNQFPLLKIVADLSHNNTWDHELTCEFFGQEIGAEIVKILRLPPEENDCLIWKNNVVDTFSVKEVYLSDQGSRFDAQCDIWRWIWKPDINPRISMILWRAIPDILPTLDTLPFVAQKECILCSHGYESGLHLFRDCPIAKAAWFGGKFKVHSSNIPGDSLKEFVINLCLMFYPAERTYGLDI</sequence>